<dbReference type="GO" id="GO:0016740">
    <property type="term" value="F:transferase activity"/>
    <property type="evidence" value="ECO:0007669"/>
    <property type="project" value="UniProtKB-KW"/>
</dbReference>
<protein>
    <recommendedName>
        <fullName evidence="7">RING-type domain-containing protein</fullName>
    </recommendedName>
</protein>
<dbReference type="SUPFAM" id="SSF57850">
    <property type="entry name" value="RING/U-box"/>
    <property type="match status" value="2"/>
</dbReference>
<dbReference type="InterPro" id="IPR044066">
    <property type="entry name" value="TRIAD_supradom"/>
</dbReference>
<dbReference type="Pfam" id="PF22191">
    <property type="entry name" value="IBR_1"/>
    <property type="match status" value="1"/>
</dbReference>
<keyword evidence="2" id="KW-0479">Metal-binding</keyword>
<dbReference type="STRING" id="1676925.ENSPKIP00000033581"/>
<dbReference type="GeneTree" id="ENSGT00510000050415"/>
<keyword evidence="9" id="KW-1185">Reference proteome</keyword>
<organism evidence="8 9">
    <name type="scientific">Paramormyrops kingsleyae</name>
    <dbReference type="NCBI Taxonomy" id="1676925"/>
    <lineage>
        <taxon>Eukaryota</taxon>
        <taxon>Metazoa</taxon>
        <taxon>Chordata</taxon>
        <taxon>Craniata</taxon>
        <taxon>Vertebrata</taxon>
        <taxon>Euteleostomi</taxon>
        <taxon>Actinopterygii</taxon>
        <taxon>Neopterygii</taxon>
        <taxon>Teleostei</taxon>
        <taxon>Osteoglossocephala</taxon>
        <taxon>Osteoglossomorpha</taxon>
        <taxon>Osteoglossiformes</taxon>
        <taxon>Mormyridae</taxon>
        <taxon>Paramormyrops</taxon>
    </lineage>
</organism>
<keyword evidence="6" id="KW-0862">Zinc</keyword>
<feature type="domain" description="RING-type" evidence="7">
    <location>
        <begin position="65"/>
        <end position="302"/>
    </location>
</feature>
<evidence type="ECO:0000256" key="3">
    <source>
        <dbReference type="ARBA" id="ARBA00022737"/>
    </source>
</evidence>
<dbReference type="FunFam" id="1.20.120.1750:FF:000040">
    <property type="entry name" value="RBR-type E3 ubiquitin transferase"/>
    <property type="match status" value="1"/>
</dbReference>
<evidence type="ECO:0000256" key="4">
    <source>
        <dbReference type="ARBA" id="ARBA00022771"/>
    </source>
</evidence>
<evidence type="ECO:0000256" key="2">
    <source>
        <dbReference type="ARBA" id="ARBA00022723"/>
    </source>
</evidence>
<keyword evidence="3" id="KW-0677">Repeat</keyword>
<dbReference type="AlphaFoldDB" id="A0A3B3STX8"/>
<evidence type="ECO:0000313" key="9">
    <source>
        <dbReference type="Proteomes" id="UP000261540"/>
    </source>
</evidence>
<evidence type="ECO:0000256" key="1">
    <source>
        <dbReference type="ARBA" id="ARBA00022679"/>
    </source>
</evidence>
<evidence type="ECO:0000256" key="6">
    <source>
        <dbReference type="ARBA" id="ARBA00022833"/>
    </source>
</evidence>
<dbReference type="Ensembl" id="ENSPKIT00000014471.1">
    <property type="protein sequence ID" value="ENSPKIP00000033581.1"/>
    <property type="gene ID" value="ENSPKIG00000013239.1"/>
</dbReference>
<sequence>MILCHKCSLVKALTFIDIKTVNHTNHHNTCLYNSIQEQALLLTGGTGGGSLYEQWELHMVGNLYTVKHTGIKFELKQDTNTLRAEMSCGHAVTPQSLTAWCRSLLDKGQYKFMCPALKDGTIEQCGTEWSYQEVRKLALLTDSEQRHFEETMAALAAAEFCEYKSCPGCQSFVEREDLTNLNVRCTVCTAEMGRTYEFCWQCLRQWKGPGPRSDRCDNDGCTNKELDLLQKCSMTILPEVQNVQCPSTRACPTCGVLIEHDKSGCKNIICWRCQKEFCFVCLKLTPECLQTSTHFKPCSDGVAPRQTSMPTWKRN</sequence>
<dbReference type="CDD" id="cd20336">
    <property type="entry name" value="Rcat_RBR"/>
    <property type="match status" value="1"/>
</dbReference>
<dbReference type="Proteomes" id="UP000261540">
    <property type="component" value="Unplaced"/>
</dbReference>
<evidence type="ECO:0000256" key="5">
    <source>
        <dbReference type="ARBA" id="ARBA00022786"/>
    </source>
</evidence>
<keyword evidence="1" id="KW-0808">Transferase</keyword>
<dbReference type="GO" id="GO:0008270">
    <property type="term" value="F:zinc ion binding"/>
    <property type="evidence" value="ECO:0007669"/>
    <property type="project" value="UniProtKB-KW"/>
</dbReference>
<keyword evidence="5" id="KW-0833">Ubl conjugation pathway</keyword>
<reference evidence="8" key="1">
    <citation type="submission" date="2025-08" db="UniProtKB">
        <authorList>
            <consortium name="Ensembl"/>
        </authorList>
    </citation>
    <scope>IDENTIFICATION</scope>
</reference>
<dbReference type="PROSITE" id="PS51873">
    <property type="entry name" value="TRIAD"/>
    <property type="match status" value="1"/>
</dbReference>
<dbReference type="Gene3D" id="1.20.120.1750">
    <property type="match status" value="2"/>
</dbReference>
<accession>A0A3B3STX8</accession>
<evidence type="ECO:0000313" key="8">
    <source>
        <dbReference type="Ensembl" id="ENSPKIP00000033581.1"/>
    </source>
</evidence>
<reference evidence="8" key="2">
    <citation type="submission" date="2025-09" db="UniProtKB">
        <authorList>
            <consortium name="Ensembl"/>
        </authorList>
    </citation>
    <scope>IDENTIFICATION</scope>
</reference>
<proteinExistence type="predicted"/>
<keyword evidence="4" id="KW-0863">Zinc-finger</keyword>
<evidence type="ECO:0000259" key="7">
    <source>
        <dbReference type="PROSITE" id="PS51873"/>
    </source>
</evidence>
<name>A0A3B3STX8_9TELE</name>